<dbReference type="NCBIfam" id="TIGR01845">
    <property type="entry name" value="outer_NodT"/>
    <property type="match status" value="1"/>
</dbReference>
<gene>
    <name evidence="6" type="ORF">FWJ25_06520</name>
</gene>
<name>A0A5B0VL00_9GAMM</name>
<evidence type="ECO:0000256" key="2">
    <source>
        <dbReference type="ARBA" id="ARBA00022452"/>
    </source>
</evidence>
<keyword evidence="3" id="KW-0998">Cell outer membrane</keyword>
<dbReference type="SUPFAM" id="SSF56954">
    <property type="entry name" value="Outer membrane efflux proteins (OEP)"/>
    <property type="match status" value="1"/>
</dbReference>
<organism evidence="6 7">
    <name type="scientific">Marinobacter salinexigens</name>
    <dbReference type="NCBI Taxonomy" id="2919747"/>
    <lineage>
        <taxon>Bacteria</taxon>
        <taxon>Pseudomonadati</taxon>
        <taxon>Pseudomonadota</taxon>
        <taxon>Gammaproteobacteria</taxon>
        <taxon>Pseudomonadales</taxon>
        <taxon>Marinobacteraceae</taxon>
        <taxon>Marinobacter</taxon>
    </lineage>
</organism>
<keyword evidence="2 4" id="KW-1134">Transmembrane beta strand</keyword>
<keyword evidence="7" id="KW-1185">Reference proteome</keyword>
<comment type="subcellular location">
    <subcellularLocation>
        <location evidence="4">Cell outer membrane</location>
        <topology evidence="4">Lipid-anchor</topology>
    </subcellularLocation>
</comment>
<dbReference type="GO" id="GO:0009279">
    <property type="term" value="C:cell outer membrane"/>
    <property type="evidence" value="ECO:0007669"/>
    <property type="project" value="UniProtKB-SubCell"/>
</dbReference>
<dbReference type="AlphaFoldDB" id="A0A5B0VL00"/>
<evidence type="ECO:0000256" key="5">
    <source>
        <dbReference type="SAM" id="MobiDB-lite"/>
    </source>
</evidence>
<keyword evidence="4" id="KW-0472">Membrane</keyword>
<keyword evidence="4" id="KW-0449">Lipoprotein</keyword>
<keyword evidence="4" id="KW-0564">Palmitate</keyword>
<evidence type="ECO:0000256" key="3">
    <source>
        <dbReference type="ARBA" id="ARBA00023237"/>
    </source>
</evidence>
<dbReference type="RefSeq" id="WP_149599444.1">
    <property type="nucleotide sequence ID" value="NZ_VTUU01000002.1"/>
</dbReference>
<sequence>MRTVVLAGSLLIAGCAGYQEKAIELPVVAPDQWHVEGVSESSESHAALDPDWWHAFGDPTLVSLIERAVAANPDLKAIAETMIQARLQFRNAEAPRYPSIGAGASVSEQARHSDGASTETDGSTSLSLDMSYELDLWNRLSANEASALAGLEAAGYDFDAARLSLVASVATSWFSLLEARDQLEIAQRNLDIARKTLTLVEVRFRNGVADRSEVFRQKTAVLSLSNQLPGLEYAVSQAEAELNLLTGNLPYGPAFDSGELDSLSIPDISPGSPVDLMTRRPDLAAAEARLKAADADIEAARAALLPSVSISGALQLSADGAFSLADPVSAASALASLSQTLFDGGQRDNAVALTESRKRVLIENYRTGWLEALNEVGDALERVRLYEMQEQRLTTIEIMAEETLRLTEIRYREGADDLLTLLDSQSSLFDARQQRKEARLNRLSAAVDLFKALGGGFSRPESSGDQAT</sequence>
<comment type="similarity">
    <text evidence="1 4">Belongs to the outer membrane factor (OMF) (TC 1.B.17) family.</text>
</comment>
<dbReference type="InterPro" id="IPR003423">
    <property type="entry name" value="OMP_efflux"/>
</dbReference>
<evidence type="ECO:0000313" key="7">
    <source>
        <dbReference type="Proteomes" id="UP000323161"/>
    </source>
</evidence>
<evidence type="ECO:0000256" key="4">
    <source>
        <dbReference type="RuleBase" id="RU362097"/>
    </source>
</evidence>
<dbReference type="Gene3D" id="2.20.200.10">
    <property type="entry name" value="Outer membrane efflux proteins (OEP)"/>
    <property type="match status" value="1"/>
</dbReference>
<feature type="region of interest" description="Disordered" evidence="5">
    <location>
        <begin position="104"/>
        <end position="125"/>
    </location>
</feature>
<dbReference type="InterPro" id="IPR010131">
    <property type="entry name" value="MdtP/NodT-like"/>
</dbReference>
<evidence type="ECO:0000313" key="6">
    <source>
        <dbReference type="EMBL" id="KAA1175023.1"/>
    </source>
</evidence>
<keyword evidence="4" id="KW-0812">Transmembrane</keyword>
<dbReference type="Gene3D" id="1.20.1600.10">
    <property type="entry name" value="Outer membrane efflux proteins (OEP)"/>
    <property type="match status" value="1"/>
</dbReference>
<feature type="compositionally biased region" description="Polar residues" evidence="5">
    <location>
        <begin position="115"/>
        <end position="125"/>
    </location>
</feature>
<proteinExistence type="inferred from homology"/>
<reference evidence="6 7" key="1">
    <citation type="submission" date="2019-08" db="EMBL/GenBank/DDBJ databases">
        <title>Marinobacter ZYF650 sp. nov., a marine bacterium isolated from seawater of the Mariana trench.</title>
        <authorList>
            <person name="Ahmad W."/>
        </authorList>
    </citation>
    <scope>NUCLEOTIDE SEQUENCE [LARGE SCALE GENOMIC DNA]</scope>
    <source>
        <strain evidence="6 7">ZYF650</strain>
    </source>
</reference>
<comment type="caution">
    <text evidence="6">The sequence shown here is derived from an EMBL/GenBank/DDBJ whole genome shotgun (WGS) entry which is preliminary data.</text>
</comment>
<dbReference type="Pfam" id="PF02321">
    <property type="entry name" value="OEP"/>
    <property type="match status" value="2"/>
</dbReference>
<dbReference type="Proteomes" id="UP000323161">
    <property type="component" value="Unassembled WGS sequence"/>
</dbReference>
<evidence type="ECO:0000256" key="1">
    <source>
        <dbReference type="ARBA" id="ARBA00007613"/>
    </source>
</evidence>
<dbReference type="EMBL" id="VTUU01000002">
    <property type="protein sequence ID" value="KAA1175023.1"/>
    <property type="molecule type" value="Genomic_DNA"/>
</dbReference>
<dbReference type="GO" id="GO:0015562">
    <property type="term" value="F:efflux transmembrane transporter activity"/>
    <property type="evidence" value="ECO:0007669"/>
    <property type="project" value="InterPro"/>
</dbReference>
<accession>A0A5B0VL00</accession>
<protein>
    <submittedName>
        <fullName evidence="6">Efflux transporter outer membrane subunit</fullName>
    </submittedName>
</protein>
<dbReference type="PROSITE" id="PS51257">
    <property type="entry name" value="PROKAR_LIPOPROTEIN"/>
    <property type="match status" value="1"/>
</dbReference>
<dbReference type="PANTHER" id="PTHR30203:SF33">
    <property type="entry name" value="BLR4455 PROTEIN"/>
    <property type="match status" value="1"/>
</dbReference>
<dbReference type="PANTHER" id="PTHR30203">
    <property type="entry name" value="OUTER MEMBRANE CATION EFFLUX PROTEIN"/>
    <property type="match status" value="1"/>
</dbReference>